<protein>
    <submittedName>
        <fullName evidence="3">Uncharacterized protein</fullName>
    </submittedName>
</protein>
<dbReference type="EMBL" id="JADINF010000033">
    <property type="protein sequence ID" value="MBO8423655.1"/>
    <property type="molecule type" value="Genomic_DNA"/>
</dbReference>
<comment type="caution">
    <text evidence="3">The sequence shown here is derived from an EMBL/GenBank/DDBJ whole genome shotgun (WGS) entry which is preliminary data.</text>
</comment>
<evidence type="ECO:0000313" key="3">
    <source>
        <dbReference type="EMBL" id="MBO8423655.1"/>
    </source>
</evidence>
<evidence type="ECO:0000256" key="1">
    <source>
        <dbReference type="SAM" id="MobiDB-lite"/>
    </source>
</evidence>
<organism evidence="3 4">
    <name type="scientific">Candidatus Stercoripulliclostridium pullicola</name>
    <dbReference type="NCBI Taxonomy" id="2840953"/>
    <lineage>
        <taxon>Bacteria</taxon>
        <taxon>Bacillati</taxon>
        <taxon>Bacillota</taxon>
        <taxon>Clostridia</taxon>
        <taxon>Eubacteriales</taxon>
        <taxon>Candidatus Stercoripulliclostridium</taxon>
    </lineage>
</organism>
<feature type="compositionally biased region" description="Low complexity" evidence="1">
    <location>
        <begin position="42"/>
        <end position="53"/>
    </location>
</feature>
<reference evidence="3" key="2">
    <citation type="journal article" date="2021" name="PeerJ">
        <title>Extensive microbial diversity within the chicken gut microbiome revealed by metagenomics and culture.</title>
        <authorList>
            <person name="Gilroy R."/>
            <person name="Ravi A."/>
            <person name="Getino M."/>
            <person name="Pursley I."/>
            <person name="Horton D.L."/>
            <person name="Alikhan N.F."/>
            <person name="Baker D."/>
            <person name="Gharbi K."/>
            <person name="Hall N."/>
            <person name="Watson M."/>
            <person name="Adriaenssens E.M."/>
            <person name="Foster-Nyarko E."/>
            <person name="Jarju S."/>
            <person name="Secka A."/>
            <person name="Antonio M."/>
            <person name="Oren A."/>
            <person name="Chaudhuri R.R."/>
            <person name="La Ragione R."/>
            <person name="Hildebrand F."/>
            <person name="Pallen M.J."/>
        </authorList>
    </citation>
    <scope>NUCLEOTIDE SEQUENCE</scope>
    <source>
        <strain evidence="3">517</strain>
    </source>
</reference>
<keyword evidence="2" id="KW-1133">Transmembrane helix</keyword>
<accession>A0A940ICQ1</accession>
<sequence>PIYNYTPYMFLIAAVIVLFAVIPVVLLNRAKPEEMTPHALKAEAAGATETGTGEAEGRDAQ</sequence>
<keyword evidence="2" id="KW-0812">Transmembrane</keyword>
<evidence type="ECO:0000256" key="2">
    <source>
        <dbReference type="SAM" id="Phobius"/>
    </source>
</evidence>
<feature type="transmembrane region" description="Helical" evidence="2">
    <location>
        <begin position="6"/>
        <end position="27"/>
    </location>
</feature>
<gene>
    <name evidence="3" type="ORF">IAB16_01335</name>
</gene>
<name>A0A940ICQ1_9FIRM</name>
<feature type="region of interest" description="Disordered" evidence="1">
    <location>
        <begin position="38"/>
        <end position="61"/>
    </location>
</feature>
<dbReference type="Proteomes" id="UP000727857">
    <property type="component" value="Unassembled WGS sequence"/>
</dbReference>
<keyword evidence="2" id="KW-0472">Membrane</keyword>
<feature type="non-terminal residue" evidence="3">
    <location>
        <position position="1"/>
    </location>
</feature>
<dbReference type="AlphaFoldDB" id="A0A940ICQ1"/>
<proteinExistence type="predicted"/>
<reference evidence="3" key="1">
    <citation type="submission" date="2020-10" db="EMBL/GenBank/DDBJ databases">
        <authorList>
            <person name="Gilroy R."/>
        </authorList>
    </citation>
    <scope>NUCLEOTIDE SEQUENCE</scope>
    <source>
        <strain evidence="3">517</strain>
    </source>
</reference>
<evidence type="ECO:0000313" key="4">
    <source>
        <dbReference type="Proteomes" id="UP000727857"/>
    </source>
</evidence>